<dbReference type="EMBL" id="QFFM01000038">
    <property type="protein sequence ID" value="PWG62265.1"/>
    <property type="molecule type" value="Genomic_DNA"/>
</dbReference>
<organism evidence="1 2">
    <name type="scientific">Bifidobacterium callitrichidarum</name>
    <dbReference type="NCBI Taxonomy" id="2052941"/>
    <lineage>
        <taxon>Bacteria</taxon>
        <taxon>Bacillati</taxon>
        <taxon>Actinomycetota</taxon>
        <taxon>Actinomycetes</taxon>
        <taxon>Bifidobacteriales</taxon>
        <taxon>Bifidobacteriaceae</taxon>
        <taxon>Bifidobacterium</taxon>
    </lineage>
</organism>
<evidence type="ECO:0000313" key="1">
    <source>
        <dbReference type="EMBL" id="PWG62265.1"/>
    </source>
</evidence>
<keyword evidence="2" id="KW-1185">Reference proteome</keyword>
<dbReference type="AlphaFoldDB" id="A0A2U2MZ42"/>
<protein>
    <recommendedName>
        <fullName evidence="3">CTP synthase</fullName>
    </recommendedName>
</protein>
<name>A0A2U2MZ42_9BIFI</name>
<proteinExistence type="predicted"/>
<sequence length="339" mass="37607">MKTHKAVASLLQQARSEQRCAYSRVPAEQLAMQRRAKTGELIHVYRGVPSLYAPSGYWNDLTPPERTLHIAKALGLAHPQWVFGGLAAASAYGFEHQWCLHDDSVSIMTANHGSRQQHHQLKRVYMPDAQSTAFKDPSTGLLLASPAHTVIECARAYGFRFALPIFDSAFAKGLTVEQVTTACGRMRADVLPILKLLRHVNPKSENGGESFARGTMIEEGFTPPRIQVPVRDPQTGADYRVDFVWRLDGGRVVVAEYDGTRKYVDPAMTGNRGIQEMIAKERERDAGLQRAGAAEVVHFTYEDAMERTPLTMKLLRAGIPQTVNRKGRSDEGETSHPVS</sequence>
<reference evidence="1 2" key="1">
    <citation type="journal article" date="2018" name="Int. J. Syst. Evol. Microbiol.">
        <title>Bifidobacterium callitrichidarum sp. nov. from the faeces of the emperor tamarin (Saguinus imperator).</title>
        <authorList>
            <person name="Modesto M."/>
            <person name="Michelini S."/>
            <person name="Sansosti M.C."/>
            <person name="De Filippo C."/>
            <person name="Cavalieri D."/>
            <person name="Qvirist L."/>
            <person name="Andlid T."/>
            <person name="Spiezio C."/>
            <person name="Sandri C."/>
            <person name="Pascarelli S."/>
            <person name="Sgorbati B."/>
            <person name="Mattarelli P."/>
        </authorList>
    </citation>
    <scope>NUCLEOTIDE SEQUENCE [LARGE SCALE GENOMIC DNA]</scope>
    <source>
        <strain evidence="1 2">TRI 5</strain>
    </source>
</reference>
<comment type="caution">
    <text evidence="1">The sequence shown here is derived from an EMBL/GenBank/DDBJ whole genome shotgun (WGS) entry which is preliminary data.</text>
</comment>
<dbReference type="Proteomes" id="UP000245876">
    <property type="component" value="Unassembled WGS sequence"/>
</dbReference>
<accession>A0A2U2MZ42</accession>
<evidence type="ECO:0000313" key="2">
    <source>
        <dbReference type="Proteomes" id="UP000245876"/>
    </source>
</evidence>
<gene>
    <name evidence="1" type="ORF">DF196_12430</name>
</gene>
<dbReference type="OrthoDB" id="3172126at2"/>
<evidence type="ECO:0008006" key="3">
    <source>
        <dbReference type="Google" id="ProtNLM"/>
    </source>
</evidence>